<dbReference type="EMBL" id="GBXM01004960">
    <property type="protein sequence ID" value="JAI03618.1"/>
    <property type="molecule type" value="Transcribed_RNA"/>
</dbReference>
<reference evidence="1" key="2">
    <citation type="journal article" date="2015" name="Fish Shellfish Immunol.">
        <title>Early steps in the European eel (Anguilla anguilla)-Vibrio vulnificus interaction in the gills: Role of the RtxA13 toxin.</title>
        <authorList>
            <person name="Callol A."/>
            <person name="Pajuelo D."/>
            <person name="Ebbesson L."/>
            <person name="Teles M."/>
            <person name="MacKenzie S."/>
            <person name="Amaro C."/>
        </authorList>
    </citation>
    <scope>NUCLEOTIDE SEQUENCE</scope>
</reference>
<reference evidence="1" key="1">
    <citation type="submission" date="2014-11" db="EMBL/GenBank/DDBJ databases">
        <authorList>
            <person name="Amaro Gonzalez C."/>
        </authorList>
    </citation>
    <scope>NUCLEOTIDE SEQUENCE</scope>
</reference>
<protein>
    <submittedName>
        <fullName evidence="1">Uncharacterized protein</fullName>
    </submittedName>
</protein>
<evidence type="ECO:0000313" key="1">
    <source>
        <dbReference type="EMBL" id="JAI03618.1"/>
    </source>
</evidence>
<dbReference type="AlphaFoldDB" id="A0A0E9XLK0"/>
<accession>A0A0E9XLK0</accession>
<organism evidence="1">
    <name type="scientific">Anguilla anguilla</name>
    <name type="common">European freshwater eel</name>
    <name type="synonym">Muraena anguilla</name>
    <dbReference type="NCBI Taxonomy" id="7936"/>
    <lineage>
        <taxon>Eukaryota</taxon>
        <taxon>Metazoa</taxon>
        <taxon>Chordata</taxon>
        <taxon>Craniata</taxon>
        <taxon>Vertebrata</taxon>
        <taxon>Euteleostomi</taxon>
        <taxon>Actinopterygii</taxon>
        <taxon>Neopterygii</taxon>
        <taxon>Teleostei</taxon>
        <taxon>Anguilliformes</taxon>
        <taxon>Anguillidae</taxon>
        <taxon>Anguilla</taxon>
    </lineage>
</organism>
<name>A0A0E9XLK0_ANGAN</name>
<sequence>MRQPVCILVKGGAYFGRYQEILHQYGEGGMGGTRCD</sequence>
<proteinExistence type="predicted"/>